<dbReference type="AlphaFoldDB" id="B4GLE3"/>
<sequence length="108" mass="12393">MQCPKALPRRQVAFSNCALKWTHTEPEEKEELYEDMRRQDVYRIFTGLASDTNSDGQGRSNLVPALKPIHTPPNPTLRFSFDPECTPCKIRTSEAIVILRRGHRQQGL</sequence>
<keyword evidence="3" id="KW-1185">Reference proteome</keyword>
<gene>
    <name evidence="2" type="primary">Dper\GL12552</name>
    <name evidence="2" type="ORF">Dper_GL12552</name>
</gene>
<proteinExistence type="predicted"/>
<organism evidence="3">
    <name type="scientific">Drosophila persimilis</name>
    <name type="common">Fruit fly</name>
    <dbReference type="NCBI Taxonomy" id="7234"/>
    <lineage>
        <taxon>Eukaryota</taxon>
        <taxon>Metazoa</taxon>
        <taxon>Ecdysozoa</taxon>
        <taxon>Arthropoda</taxon>
        <taxon>Hexapoda</taxon>
        <taxon>Insecta</taxon>
        <taxon>Pterygota</taxon>
        <taxon>Neoptera</taxon>
        <taxon>Endopterygota</taxon>
        <taxon>Diptera</taxon>
        <taxon>Brachycera</taxon>
        <taxon>Muscomorpha</taxon>
        <taxon>Ephydroidea</taxon>
        <taxon>Drosophilidae</taxon>
        <taxon>Drosophila</taxon>
        <taxon>Sophophora</taxon>
    </lineage>
</organism>
<dbReference type="Proteomes" id="UP000008744">
    <property type="component" value="Unassembled WGS sequence"/>
</dbReference>
<dbReference type="HOGENOM" id="CLU_2199666_0_0_1"/>
<evidence type="ECO:0000313" key="3">
    <source>
        <dbReference type="Proteomes" id="UP000008744"/>
    </source>
</evidence>
<feature type="compositionally biased region" description="Polar residues" evidence="1">
    <location>
        <begin position="49"/>
        <end position="60"/>
    </location>
</feature>
<dbReference type="EMBL" id="CH479185">
    <property type="protein sequence ID" value="EDW38367.1"/>
    <property type="molecule type" value="Genomic_DNA"/>
</dbReference>
<accession>B4GLE3</accession>
<name>B4GLE3_DROPE</name>
<feature type="region of interest" description="Disordered" evidence="1">
    <location>
        <begin position="49"/>
        <end position="69"/>
    </location>
</feature>
<reference evidence="2 3" key="1">
    <citation type="journal article" date="2007" name="Nature">
        <title>Evolution of genes and genomes on the Drosophila phylogeny.</title>
        <authorList>
            <consortium name="Drosophila 12 Genomes Consortium"/>
            <person name="Clark A.G."/>
            <person name="Eisen M.B."/>
            <person name="Smith D.R."/>
            <person name="Bergman C.M."/>
            <person name="Oliver B."/>
            <person name="Markow T.A."/>
            <person name="Kaufman T.C."/>
            <person name="Kellis M."/>
            <person name="Gelbart W."/>
            <person name="Iyer V.N."/>
            <person name="Pollard D.A."/>
            <person name="Sackton T.B."/>
            <person name="Larracuente A.M."/>
            <person name="Singh N.D."/>
            <person name="Abad J.P."/>
            <person name="Abt D.N."/>
            <person name="Adryan B."/>
            <person name="Aguade M."/>
            <person name="Akashi H."/>
            <person name="Anderson W.W."/>
            <person name="Aquadro C.F."/>
            <person name="Ardell D.H."/>
            <person name="Arguello R."/>
            <person name="Artieri C.G."/>
            <person name="Barbash D.A."/>
            <person name="Barker D."/>
            <person name="Barsanti P."/>
            <person name="Batterham P."/>
            <person name="Batzoglou S."/>
            <person name="Begun D."/>
            <person name="Bhutkar A."/>
            <person name="Blanco E."/>
            <person name="Bosak S.A."/>
            <person name="Bradley R.K."/>
            <person name="Brand A.D."/>
            <person name="Brent M.R."/>
            <person name="Brooks A.N."/>
            <person name="Brown R.H."/>
            <person name="Butlin R.K."/>
            <person name="Caggese C."/>
            <person name="Calvi B.R."/>
            <person name="Bernardo de Carvalho A."/>
            <person name="Caspi A."/>
            <person name="Castrezana S."/>
            <person name="Celniker S.E."/>
            <person name="Chang J.L."/>
            <person name="Chapple C."/>
            <person name="Chatterji S."/>
            <person name="Chinwalla A."/>
            <person name="Civetta A."/>
            <person name="Clifton S.W."/>
            <person name="Comeron J.M."/>
            <person name="Costello J.C."/>
            <person name="Coyne J.A."/>
            <person name="Daub J."/>
            <person name="David R.G."/>
            <person name="Delcher A.L."/>
            <person name="Delehaunty K."/>
            <person name="Do C.B."/>
            <person name="Ebling H."/>
            <person name="Edwards K."/>
            <person name="Eickbush T."/>
            <person name="Evans J.D."/>
            <person name="Filipski A."/>
            <person name="Findeiss S."/>
            <person name="Freyhult E."/>
            <person name="Fulton L."/>
            <person name="Fulton R."/>
            <person name="Garcia A.C."/>
            <person name="Gardiner A."/>
            <person name="Garfield D.A."/>
            <person name="Garvin B.E."/>
            <person name="Gibson G."/>
            <person name="Gilbert D."/>
            <person name="Gnerre S."/>
            <person name="Godfrey J."/>
            <person name="Good R."/>
            <person name="Gotea V."/>
            <person name="Gravely B."/>
            <person name="Greenberg A.J."/>
            <person name="Griffiths-Jones S."/>
            <person name="Gross S."/>
            <person name="Guigo R."/>
            <person name="Gustafson E.A."/>
            <person name="Haerty W."/>
            <person name="Hahn M.W."/>
            <person name="Halligan D.L."/>
            <person name="Halpern A.L."/>
            <person name="Halter G.M."/>
            <person name="Han M.V."/>
            <person name="Heger A."/>
            <person name="Hillier L."/>
            <person name="Hinrichs A.S."/>
            <person name="Holmes I."/>
            <person name="Hoskins R.A."/>
            <person name="Hubisz M.J."/>
            <person name="Hultmark D."/>
            <person name="Huntley M.A."/>
            <person name="Jaffe D.B."/>
            <person name="Jagadeeshan S."/>
            <person name="Jeck W.R."/>
            <person name="Johnson J."/>
            <person name="Jones C.D."/>
            <person name="Jordan W.C."/>
            <person name="Karpen G.H."/>
            <person name="Kataoka E."/>
            <person name="Keightley P.D."/>
            <person name="Kheradpour P."/>
            <person name="Kirkness E.F."/>
            <person name="Koerich L.B."/>
            <person name="Kristiansen K."/>
            <person name="Kudrna D."/>
            <person name="Kulathinal R.J."/>
            <person name="Kumar S."/>
            <person name="Kwok R."/>
            <person name="Lander E."/>
            <person name="Langley C.H."/>
            <person name="Lapoint R."/>
            <person name="Lazzaro B.P."/>
            <person name="Lee S.J."/>
            <person name="Levesque L."/>
            <person name="Li R."/>
            <person name="Lin C.F."/>
            <person name="Lin M.F."/>
            <person name="Lindblad-Toh K."/>
            <person name="Llopart A."/>
            <person name="Long M."/>
            <person name="Low L."/>
            <person name="Lozovsky E."/>
            <person name="Lu J."/>
            <person name="Luo M."/>
            <person name="Machado C.A."/>
            <person name="Makalowski W."/>
            <person name="Marzo M."/>
            <person name="Matsuda M."/>
            <person name="Matzkin L."/>
            <person name="McAllister B."/>
            <person name="McBride C.S."/>
            <person name="McKernan B."/>
            <person name="McKernan K."/>
            <person name="Mendez-Lago M."/>
            <person name="Minx P."/>
            <person name="Mollenhauer M.U."/>
            <person name="Montooth K."/>
            <person name="Mount S.M."/>
            <person name="Mu X."/>
            <person name="Myers E."/>
            <person name="Negre B."/>
            <person name="Newfeld S."/>
            <person name="Nielsen R."/>
            <person name="Noor M.A."/>
            <person name="O'Grady P."/>
            <person name="Pachter L."/>
            <person name="Papaceit M."/>
            <person name="Parisi M.J."/>
            <person name="Parisi M."/>
            <person name="Parts L."/>
            <person name="Pedersen J.S."/>
            <person name="Pesole G."/>
            <person name="Phillippy A.M."/>
            <person name="Ponting C.P."/>
            <person name="Pop M."/>
            <person name="Porcelli D."/>
            <person name="Powell J.R."/>
            <person name="Prohaska S."/>
            <person name="Pruitt K."/>
            <person name="Puig M."/>
            <person name="Quesneville H."/>
            <person name="Ram K.R."/>
            <person name="Rand D."/>
            <person name="Rasmussen M.D."/>
            <person name="Reed L.K."/>
            <person name="Reenan R."/>
            <person name="Reily A."/>
            <person name="Remington K.A."/>
            <person name="Rieger T.T."/>
            <person name="Ritchie M.G."/>
            <person name="Robin C."/>
            <person name="Rogers Y.H."/>
            <person name="Rohde C."/>
            <person name="Rozas J."/>
            <person name="Rubenfield M.J."/>
            <person name="Ruiz A."/>
            <person name="Russo S."/>
            <person name="Salzberg S.L."/>
            <person name="Sanchez-Gracia A."/>
            <person name="Saranga D.J."/>
            <person name="Sato H."/>
            <person name="Schaeffer S.W."/>
            <person name="Schatz M.C."/>
            <person name="Schlenke T."/>
            <person name="Schwartz R."/>
            <person name="Segarra C."/>
            <person name="Singh R.S."/>
            <person name="Sirot L."/>
            <person name="Sirota M."/>
            <person name="Sisneros N.B."/>
            <person name="Smith C.D."/>
            <person name="Smith T.F."/>
            <person name="Spieth J."/>
            <person name="Stage D.E."/>
            <person name="Stark A."/>
            <person name="Stephan W."/>
            <person name="Strausberg R.L."/>
            <person name="Strempel S."/>
            <person name="Sturgill D."/>
            <person name="Sutton G."/>
            <person name="Sutton G.G."/>
            <person name="Tao W."/>
            <person name="Teichmann S."/>
            <person name="Tobari Y.N."/>
            <person name="Tomimura Y."/>
            <person name="Tsolas J.M."/>
            <person name="Valente V.L."/>
            <person name="Venter E."/>
            <person name="Venter J.C."/>
            <person name="Vicario S."/>
            <person name="Vieira F.G."/>
            <person name="Vilella A.J."/>
            <person name="Villasante A."/>
            <person name="Walenz B."/>
            <person name="Wang J."/>
            <person name="Wasserman M."/>
            <person name="Watts T."/>
            <person name="Wilson D."/>
            <person name="Wilson R.K."/>
            <person name="Wing R.A."/>
            <person name="Wolfner M.F."/>
            <person name="Wong A."/>
            <person name="Wong G.K."/>
            <person name="Wu C.I."/>
            <person name="Wu G."/>
            <person name="Yamamoto D."/>
            <person name="Yang H.P."/>
            <person name="Yang S.P."/>
            <person name="Yorke J.A."/>
            <person name="Yoshida K."/>
            <person name="Zdobnov E."/>
            <person name="Zhang P."/>
            <person name="Zhang Y."/>
            <person name="Zimin A.V."/>
            <person name="Baldwin J."/>
            <person name="Abdouelleil A."/>
            <person name="Abdulkadir J."/>
            <person name="Abebe A."/>
            <person name="Abera B."/>
            <person name="Abreu J."/>
            <person name="Acer S.C."/>
            <person name="Aftuck L."/>
            <person name="Alexander A."/>
            <person name="An P."/>
            <person name="Anderson E."/>
            <person name="Anderson S."/>
            <person name="Arachi H."/>
            <person name="Azer M."/>
            <person name="Bachantsang P."/>
            <person name="Barry A."/>
            <person name="Bayul T."/>
            <person name="Berlin A."/>
            <person name="Bessette D."/>
            <person name="Bloom T."/>
            <person name="Blye J."/>
            <person name="Boguslavskiy L."/>
            <person name="Bonnet C."/>
            <person name="Boukhgalter B."/>
            <person name="Bourzgui I."/>
            <person name="Brown A."/>
            <person name="Cahill P."/>
            <person name="Channer S."/>
            <person name="Cheshatsang Y."/>
            <person name="Chuda L."/>
            <person name="Citroen M."/>
            <person name="Collymore A."/>
            <person name="Cooke P."/>
            <person name="Costello M."/>
            <person name="D'Aco K."/>
            <person name="Daza R."/>
            <person name="De Haan G."/>
            <person name="DeGray S."/>
            <person name="DeMaso C."/>
            <person name="Dhargay N."/>
            <person name="Dooley K."/>
            <person name="Dooley E."/>
            <person name="Doricent M."/>
            <person name="Dorje P."/>
            <person name="Dorjee K."/>
            <person name="Dupes A."/>
            <person name="Elong R."/>
            <person name="Falk J."/>
            <person name="Farina A."/>
            <person name="Faro S."/>
            <person name="Ferguson D."/>
            <person name="Fisher S."/>
            <person name="Foley C.D."/>
            <person name="Franke A."/>
            <person name="Friedrich D."/>
            <person name="Gadbois L."/>
            <person name="Gearin G."/>
            <person name="Gearin C.R."/>
            <person name="Giannoukos G."/>
            <person name="Goode T."/>
            <person name="Graham J."/>
            <person name="Grandbois E."/>
            <person name="Grewal S."/>
            <person name="Gyaltsen K."/>
            <person name="Hafez N."/>
            <person name="Hagos B."/>
            <person name="Hall J."/>
            <person name="Henson C."/>
            <person name="Hollinger A."/>
            <person name="Honan T."/>
            <person name="Huard M.D."/>
            <person name="Hughes L."/>
            <person name="Hurhula B."/>
            <person name="Husby M.E."/>
            <person name="Kamat A."/>
            <person name="Kanga B."/>
            <person name="Kashin S."/>
            <person name="Khazanovich D."/>
            <person name="Kisner P."/>
            <person name="Lance K."/>
            <person name="Lara M."/>
            <person name="Lee W."/>
            <person name="Lennon N."/>
            <person name="Letendre F."/>
            <person name="LeVine R."/>
            <person name="Lipovsky A."/>
            <person name="Liu X."/>
            <person name="Liu J."/>
            <person name="Liu S."/>
            <person name="Lokyitsang T."/>
            <person name="Lokyitsang Y."/>
            <person name="Lubonja R."/>
            <person name="Lui A."/>
            <person name="MacDonald P."/>
            <person name="Magnisalis V."/>
            <person name="Maru K."/>
            <person name="Matthews C."/>
            <person name="McCusker W."/>
            <person name="McDonough S."/>
            <person name="Mehta T."/>
            <person name="Meldrim J."/>
            <person name="Meneus L."/>
            <person name="Mihai O."/>
            <person name="Mihalev A."/>
            <person name="Mihova T."/>
            <person name="Mittelman R."/>
            <person name="Mlenga V."/>
            <person name="Montmayeur A."/>
            <person name="Mulrain L."/>
            <person name="Navidi A."/>
            <person name="Naylor J."/>
            <person name="Negash T."/>
            <person name="Nguyen T."/>
            <person name="Nguyen N."/>
            <person name="Nicol R."/>
            <person name="Norbu C."/>
            <person name="Norbu N."/>
            <person name="Novod N."/>
            <person name="O'Neill B."/>
            <person name="Osman S."/>
            <person name="Markiewicz E."/>
            <person name="Oyono O.L."/>
            <person name="Patti C."/>
            <person name="Phunkhang P."/>
            <person name="Pierre F."/>
            <person name="Priest M."/>
            <person name="Raghuraman S."/>
            <person name="Rege F."/>
            <person name="Reyes R."/>
            <person name="Rise C."/>
            <person name="Rogov P."/>
            <person name="Ross K."/>
            <person name="Ryan E."/>
            <person name="Settipalli S."/>
            <person name="Shea T."/>
            <person name="Sherpa N."/>
            <person name="Shi L."/>
            <person name="Shih D."/>
            <person name="Sparrow T."/>
            <person name="Spaulding J."/>
            <person name="Stalker J."/>
            <person name="Stange-Thomann N."/>
            <person name="Stavropoulos S."/>
            <person name="Stone C."/>
            <person name="Strader C."/>
            <person name="Tesfaye S."/>
            <person name="Thomson T."/>
            <person name="Thoulutsang Y."/>
            <person name="Thoulutsang D."/>
            <person name="Topham K."/>
            <person name="Topping I."/>
            <person name="Tsamla T."/>
            <person name="Vassiliev H."/>
            <person name="Vo A."/>
            <person name="Wangchuk T."/>
            <person name="Wangdi T."/>
            <person name="Weiand M."/>
            <person name="Wilkinson J."/>
            <person name="Wilson A."/>
            <person name="Yadav S."/>
            <person name="Young G."/>
            <person name="Yu Q."/>
            <person name="Zembek L."/>
            <person name="Zhong D."/>
            <person name="Zimmer A."/>
            <person name="Zwirko Z."/>
            <person name="Jaffe D.B."/>
            <person name="Alvarez P."/>
            <person name="Brockman W."/>
            <person name="Butler J."/>
            <person name="Chin C."/>
            <person name="Gnerre S."/>
            <person name="Grabherr M."/>
            <person name="Kleber M."/>
            <person name="Mauceli E."/>
            <person name="MacCallum I."/>
        </authorList>
    </citation>
    <scope>NUCLEOTIDE SEQUENCE [LARGE SCALE GENOMIC DNA]</scope>
    <source>
        <strain evidence="3">MSH-3 / Tucson 14011-0111.49</strain>
    </source>
</reference>
<protein>
    <submittedName>
        <fullName evidence="2">GL12552</fullName>
    </submittedName>
</protein>
<evidence type="ECO:0000256" key="1">
    <source>
        <dbReference type="SAM" id="MobiDB-lite"/>
    </source>
</evidence>
<evidence type="ECO:0000313" key="2">
    <source>
        <dbReference type="EMBL" id="EDW38367.1"/>
    </source>
</evidence>